<gene>
    <name evidence="3" type="ORF">OKW52_05635</name>
</gene>
<dbReference type="InterPro" id="IPR025110">
    <property type="entry name" value="AMP-bd_C"/>
</dbReference>
<proteinExistence type="predicted"/>
<name>A0ABT3GW44_9RHOB</name>
<dbReference type="PANTHER" id="PTHR43201">
    <property type="entry name" value="ACYL-COA SYNTHETASE"/>
    <property type="match status" value="1"/>
</dbReference>
<organism evidence="3 4">
    <name type="scientific">Pararhodobacter zhoushanensis</name>
    <dbReference type="NCBI Taxonomy" id="2479545"/>
    <lineage>
        <taxon>Bacteria</taxon>
        <taxon>Pseudomonadati</taxon>
        <taxon>Pseudomonadota</taxon>
        <taxon>Alphaproteobacteria</taxon>
        <taxon>Rhodobacterales</taxon>
        <taxon>Paracoccaceae</taxon>
        <taxon>Pararhodobacter</taxon>
    </lineage>
</organism>
<sequence>MNLAHWLWQQAQAHPGRPALYSGDALLSDYAGLAQRVRQRAGTLAARGVAPGDRVVLWAANDPAYLVSLYALWWLGAVAVPVNAKLHPVEARWIADHAEAGLVLTDRRADWPADWVGDILALNAVDDRSDNAPQRPVRVAPDALAWLFYTSGTTGKPKGVMLSHATLVQMTLCFATDVEPLSADDRMLYAAPMSHGAGLYALAAVRAGAGHVVPESRGFDAGEIMDLAARHGNLVLFAAPTMVKRLVQAAEPRGYRGEGIKSIIYGGGPMYAADIDAALRAFGPRFAQIYGQGECPMTITALPRDLVADTDHPDAARRRVSVGYAQAAVEIAIMDPAGDECAPGETGEICVRGPLVMSGYWRNPQATAQAIRDGWLWTGDLGHLDAGGFLFLTDRSKDVIISGGTNIYPREVEDVLLEHPDLREVSVIGAFDDDWGEVVVACVVAKGPLQAADLDAFCTARMARFKRPKRYLFLPDLPKNAYGKVLKTELRQIAGEAVRG</sequence>
<dbReference type="Proteomes" id="UP001208938">
    <property type="component" value="Unassembled WGS sequence"/>
</dbReference>
<feature type="domain" description="AMP-dependent synthetase/ligase" evidence="1">
    <location>
        <begin position="8"/>
        <end position="361"/>
    </location>
</feature>
<dbReference type="Gene3D" id="3.40.50.12780">
    <property type="entry name" value="N-terminal domain of ligase-like"/>
    <property type="match status" value="1"/>
</dbReference>
<feature type="domain" description="AMP-binding enzyme C-terminal" evidence="2">
    <location>
        <begin position="411"/>
        <end position="484"/>
    </location>
</feature>
<dbReference type="PROSITE" id="PS00455">
    <property type="entry name" value="AMP_BINDING"/>
    <property type="match status" value="1"/>
</dbReference>
<keyword evidence="4" id="KW-1185">Reference proteome</keyword>
<dbReference type="InterPro" id="IPR000873">
    <property type="entry name" value="AMP-dep_synth/lig_dom"/>
</dbReference>
<accession>A0ABT3GW44</accession>
<dbReference type="PANTHER" id="PTHR43201:SF32">
    <property type="entry name" value="2-SUCCINYLBENZOATE--COA LIGASE, CHLOROPLASTIC_PEROXISOMAL"/>
    <property type="match status" value="1"/>
</dbReference>
<dbReference type="Gene3D" id="3.30.300.30">
    <property type="match status" value="1"/>
</dbReference>
<evidence type="ECO:0000259" key="1">
    <source>
        <dbReference type="Pfam" id="PF00501"/>
    </source>
</evidence>
<dbReference type="SUPFAM" id="SSF56801">
    <property type="entry name" value="Acetyl-CoA synthetase-like"/>
    <property type="match status" value="1"/>
</dbReference>
<dbReference type="Pfam" id="PF00501">
    <property type="entry name" value="AMP-binding"/>
    <property type="match status" value="1"/>
</dbReference>
<dbReference type="InterPro" id="IPR042099">
    <property type="entry name" value="ANL_N_sf"/>
</dbReference>
<evidence type="ECO:0000313" key="4">
    <source>
        <dbReference type="Proteomes" id="UP001208938"/>
    </source>
</evidence>
<dbReference type="Pfam" id="PF13193">
    <property type="entry name" value="AMP-binding_C"/>
    <property type="match status" value="1"/>
</dbReference>
<protein>
    <submittedName>
        <fullName evidence="3">AMP-binding protein</fullName>
    </submittedName>
</protein>
<dbReference type="InterPro" id="IPR045851">
    <property type="entry name" value="AMP-bd_C_sf"/>
</dbReference>
<dbReference type="RefSeq" id="WP_264504848.1">
    <property type="nucleotide sequence ID" value="NZ_JAPDFL010000001.1"/>
</dbReference>
<dbReference type="InterPro" id="IPR020845">
    <property type="entry name" value="AMP-binding_CS"/>
</dbReference>
<dbReference type="EMBL" id="JAPDFL010000001">
    <property type="protein sequence ID" value="MCW1931757.1"/>
    <property type="molecule type" value="Genomic_DNA"/>
</dbReference>
<reference evidence="3 4" key="1">
    <citation type="submission" date="2022-10" db="EMBL/GenBank/DDBJ databases">
        <title>Pararhodobacter sp. nov., isolated from marine algae.</title>
        <authorList>
            <person name="Choi B.J."/>
            <person name="Kim J.M."/>
            <person name="Lee J.K."/>
            <person name="Choi D.G."/>
            <person name="Jeon C.O."/>
        </authorList>
    </citation>
    <scope>NUCLEOTIDE SEQUENCE [LARGE SCALE GENOMIC DNA]</scope>
    <source>
        <strain evidence="3 4">ZQ420</strain>
    </source>
</reference>
<comment type="caution">
    <text evidence="3">The sequence shown here is derived from an EMBL/GenBank/DDBJ whole genome shotgun (WGS) entry which is preliminary data.</text>
</comment>
<evidence type="ECO:0000259" key="2">
    <source>
        <dbReference type="Pfam" id="PF13193"/>
    </source>
</evidence>
<evidence type="ECO:0000313" key="3">
    <source>
        <dbReference type="EMBL" id="MCW1931757.1"/>
    </source>
</evidence>